<dbReference type="Proteomes" id="UP000837857">
    <property type="component" value="Chromosome 17"/>
</dbReference>
<gene>
    <name evidence="2" type="ORF">IPOD504_LOCUS5921</name>
</gene>
<feature type="compositionally biased region" description="Polar residues" evidence="1">
    <location>
        <begin position="141"/>
        <end position="151"/>
    </location>
</feature>
<keyword evidence="3" id="KW-1185">Reference proteome</keyword>
<name>A0ABN8I6F1_9NEOP</name>
<proteinExistence type="predicted"/>
<dbReference type="EMBL" id="OW152829">
    <property type="protein sequence ID" value="CAH2047752.1"/>
    <property type="molecule type" value="Genomic_DNA"/>
</dbReference>
<organism evidence="2 3">
    <name type="scientific">Iphiclides podalirius</name>
    <name type="common">scarce swallowtail</name>
    <dbReference type="NCBI Taxonomy" id="110791"/>
    <lineage>
        <taxon>Eukaryota</taxon>
        <taxon>Metazoa</taxon>
        <taxon>Ecdysozoa</taxon>
        <taxon>Arthropoda</taxon>
        <taxon>Hexapoda</taxon>
        <taxon>Insecta</taxon>
        <taxon>Pterygota</taxon>
        <taxon>Neoptera</taxon>
        <taxon>Endopterygota</taxon>
        <taxon>Lepidoptera</taxon>
        <taxon>Glossata</taxon>
        <taxon>Ditrysia</taxon>
        <taxon>Papilionoidea</taxon>
        <taxon>Papilionidae</taxon>
        <taxon>Papilioninae</taxon>
        <taxon>Iphiclides</taxon>
    </lineage>
</organism>
<feature type="region of interest" description="Disordered" evidence="1">
    <location>
        <begin position="88"/>
        <end position="151"/>
    </location>
</feature>
<evidence type="ECO:0000313" key="2">
    <source>
        <dbReference type="EMBL" id="CAH2047752.1"/>
    </source>
</evidence>
<sequence length="151" mass="17316">MMDNQQWELSRLLSSCRLPVLIVGAARHALLDAFYEVHHSVKKRRRSPTARLDHCTTGNLARRRSRYIYSHQTEDEARAYYDCQRASRCSSRSRATSRRRSKTRERTRGDKFHPGQHVAAAARPGSNHAGTVHPIMDDGYPQNQTTLRVSS</sequence>
<feature type="non-terminal residue" evidence="2">
    <location>
        <position position="151"/>
    </location>
</feature>
<accession>A0ABN8I6F1</accession>
<feature type="compositionally biased region" description="Basic and acidic residues" evidence="1">
    <location>
        <begin position="104"/>
        <end position="113"/>
    </location>
</feature>
<evidence type="ECO:0000256" key="1">
    <source>
        <dbReference type="SAM" id="MobiDB-lite"/>
    </source>
</evidence>
<evidence type="ECO:0000313" key="3">
    <source>
        <dbReference type="Proteomes" id="UP000837857"/>
    </source>
</evidence>
<protein>
    <submittedName>
        <fullName evidence="2">Uncharacterized protein</fullName>
    </submittedName>
</protein>
<reference evidence="2" key="1">
    <citation type="submission" date="2022-03" db="EMBL/GenBank/DDBJ databases">
        <authorList>
            <person name="Martin H S."/>
        </authorList>
    </citation>
    <scope>NUCLEOTIDE SEQUENCE</scope>
</reference>